<evidence type="ECO:0000313" key="3">
    <source>
        <dbReference type="Proteomes" id="UP000002725"/>
    </source>
</evidence>
<evidence type="ECO:0000313" key="2">
    <source>
        <dbReference type="EMBL" id="ACF45643.1"/>
    </source>
</evidence>
<name>B4S5Z2_PROA2</name>
<organism evidence="2 3">
    <name type="scientific">Prosthecochloris aestuarii (strain DSM 271 / SK 413)</name>
    <dbReference type="NCBI Taxonomy" id="290512"/>
    <lineage>
        <taxon>Bacteria</taxon>
        <taxon>Pseudomonadati</taxon>
        <taxon>Chlorobiota</taxon>
        <taxon>Chlorobiia</taxon>
        <taxon>Chlorobiales</taxon>
        <taxon>Chlorobiaceae</taxon>
        <taxon>Prosthecochloris</taxon>
    </lineage>
</organism>
<keyword evidence="1" id="KW-1133">Transmembrane helix</keyword>
<keyword evidence="1" id="KW-0812">Transmembrane</keyword>
<dbReference type="EMBL" id="CP001108">
    <property type="protein sequence ID" value="ACF45643.1"/>
    <property type="molecule type" value="Genomic_DNA"/>
</dbReference>
<dbReference type="KEGG" id="paa:Paes_0587"/>
<reference evidence="2" key="1">
    <citation type="submission" date="2008-06" db="EMBL/GenBank/DDBJ databases">
        <title>Complete sequence of chromosome of Prosthecochloris aestuarii DSM 271.</title>
        <authorList>
            <consortium name="US DOE Joint Genome Institute"/>
            <person name="Lucas S."/>
            <person name="Copeland A."/>
            <person name="Lapidus A."/>
            <person name="Glavina del Rio T."/>
            <person name="Dalin E."/>
            <person name="Tice H."/>
            <person name="Bruce D."/>
            <person name="Goodwin L."/>
            <person name="Pitluck S."/>
            <person name="Schmutz J."/>
            <person name="Larimer F."/>
            <person name="Land M."/>
            <person name="Hauser L."/>
            <person name="Kyrpides N."/>
            <person name="Anderson I."/>
            <person name="Liu Z."/>
            <person name="Li T."/>
            <person name="Zhao F."/>
            <person name="Overmann J."/>
            <person name="Bryant D.A."/>
            <person name="Richardson P."/>
        </authorList>
    </citation>
    <scope>NUCLEOTIDE SEQUENCE [LARGE SCALE GENOMIC DNA]</scope>
    <source>
        <strain evidence="2">DSM 271</strain>
    </source>
</reference>
<accession>B4S5Z2</accession>
<dbReference type="STRING" id="290512.Paes_0587"/>
<sequence length="44" mass="4939">MHFATQISVVCDRGAAFPEKKKFVCIVFAASLLFDCFMVRIKGI</sequence>
<keyword evidence="1" id="KW-0472">Membrane</keyword>
<protein>
    <submittedName>
        <fullName evidence="2">Uncharacterized protein</fullName>
    </submittedName>
</protein>
<dbReference type="AlphaFoldDB" id="B4S5Z2"/>
<proteinExistence type="predicted"/>
<evidence type="ECO:0000256" key="1">
    <source>
        <dbReference type="SAM" id="Phobius"/>
    </source>
</evidence>
<gene>
    <name evidence="2" type="ordered locus">Paes_0587</name>
</gene>
<feature type="transmembrane region" description="Helical" evidence="1">
    <location>
        <begin position="23"/>
        <end position="41"/>
    </location>
</feature>
<dbReference type="HOGENOM" id="CLU_3220442_0_0_10"/>
<keyword evidence="3" id="KW-1185">Reference proteome</keyword>
<dbReference type="Proteomes" id="UP000002725">
    <property type="component" value="Chromosome"/>
</dbReference>